<protein>
    <submittedName>
        <fullName evidence="2">Uncharacterized protein</fullName>
    </submittedName>
</protein>
<reference evidence="2" key="2">
    <citation type="submission" date="2022-01" db="EMBL/GenBank/DDBJ databases">
        <authorList>
            <person name="Yamashiro T."/>
            <person name="Shiraishi A."/>
            <person name="Satake H."/>
            <person name="Nakayama K."/>
        </authorList>
    </citation>
    <scope>NUCLEOTIDE SEQUENCE</scope>
</reference>
<feature type="coiled-coil region" evidence="1">
    <location>
        <begin position="88"/>
        <end position="122"/>
    </location>
</feature>
<name>A0ABQ5F2F2_9ASTR</name>
<comment type="caution">
    <text evidence="2">The sequence shown here is derived from an EMBL/GenBank/DDBJ whole genome shotgun (WGS) entry which is preliminary data.</text>
</comment>
<organism evidence="2 3">
    <name type="scientific">Tanacetum coccineum</name>
    <dbReference type="NCBI Taxonomy" id="301880"/>
    <lineage>
        <taxon>Eukaryota</taxon>
        <taxon>Viridiplantae</taxon>
        <taxon>Streptophyta</taxon>
        <taxon>Embryophyta</taxon>
        <taxon>Tracheophyta</taxon>
        <taxon>Spermatophyta</taxon>
        <taxon>Magnoliopsida</taxon>
        <taxon>eudicotyledons</taxon>
        <taxon>Gunneridae</taxon>
        <taxon>Pentapetalae</taxon>
        <taxon>asterids</taxon>
        <taxon>campanulids</taxon>
        <taxon>Asterales</taxon>
        <taxon>Asteraceae</taxon>
        <taxon>Asteroideae</taxon>
        <taxon>Anthemideae</taxon>
        <taxon>Anthemidinae</taxon>
        <taxon>Tanacetum</taxon>
    </lineage>
</organism>
<accession>A0ABQ5F2F2</accession>
<evidence type="ECO:0000256" key="1">
    <source>
        <dbReference type="SAM" id="Coils"/>
    </source>
</evidence>
<dbReference type="EMBL" id="BQNB010016892">
    <property type="protein sequence ID" value="GJT56977.1"/>
    <property type="molecule type" value="Genomic_DNA"/>
</dbReference>
<proteinExistence type="predicted"/>
<evidence type="ECO:0000313" key="3">
    <source>
        <dbReference type="Proteomes" id="UP001151760"/>
    </source>
</evidence>
<keyword evidence="1" id="KW-0175">Coiled coil</keyword>
<evidence type="ECO:0000313" key="2">
    <source>
        <dbReference type="EMBL" id="GJT56977.1"/>
    </source>
</evidence>
<gene>
    <name evidence="2" type="ORF">Tco_0992031</name>
</gene>
<sequence length="503" mass="56254">MASSRSSFGSDSEVDTCSKSCMKAYATLKEQYDNLSSDYKKSQFNLLSYKAGLESVEAILVYYKKNEAVLKDNINILKLEVRLRDNALDVYKLNLEKVEAEIDQLKQTLEKFQNSSKSLNEILECQVIDKFKKGLGYDATTAASPVVEGFVNLTDKSGSDKAYHAVPPPLSGNFLPGKPHLTFIDKIAETKNLDVTTVVTPSNEKTVENKGVFNTVESNTVRRECSAPINEELVSDGKKKIVIPTIPKVDVTKAVVNAVRTNRVNAVKASACWVWRPGNPETKLEDLVRLNNPKDEKRAGAELTQQNDKSQYKNFGLCQKLLPNIYAKEDKIGLGPTRRYQGNSRQQAIYRQIHLKVKAIRIITSLNQSARYYKKLIIEKTAALNVTSRKERFKLLPFIAENLKAATSGKVGLMGQTKADDAFRMFTPGTQIMAWDFQDDETTSKVLLKKGVVSQKDEEAKRKEPEPESTWKLFTDRASSSDGSRACLILDSPEGKVSCLWPL</sequence>
<dbReference type="Proteomes" id="UP001151760">
    <property type="component" value="Unassembled WGS sequence"/>
</dbReference>
<reference evidence="2" key="1">
    <citation type="journal article" date="2022" name="Int. J. Mol. Sci.">
        <title>Draft Genome of Tanacetum Coccineum: Genomic Comparison of Closely Related Tanacetum-Family Plants.</title>
        <authorList>
            <person name="Yamashiro T."/>
            <person name="Shiraishi A."/>
            <person name="Nakayama K."/>
            <person name="Satake H."/>
        </authorList>
    </citation>
    <scope>NUCLEOTIDE SEQUENCE</scope>
</reference>
<keyword evidence="3" id="KW-1185">Reference proteome</keyword>